<keyword evidence="3" id="KW-1185">Reference proteome</keyword>
<evidence type="ECO:0000256" key="1">
    <source>
        <dbReference type="SAM" id="MobiDB-lite"/>
    </source>
</evidence>
<dbReference type="Proteomes" id="UP000023152">
    <property type="component" value="Unassembled WGS sequence"/>
</dbReference>
<organism evidence="2 3">
    <name type="scientific">Reticulomyxa filosa</name>
    <dbReference type="NCBI Taxonomy" id="46433"/>
    <lineage>
        <taxon>Eukaryota</taxon>
        <taxon>Sar</taxon>
        <taxon>Rhizaria</taxon>
        <taxon>Retaria</taxon>
        <taxon>Foraminifera</taxon>
        <taxon>Monothalamids</taxon>
        <taxon>Reticulomyxidae</taxon>
        <taxon>Reticulomyxa</taxon>
    </lineage>
</organism>
<feature type="compositionally biased region" description="Basic and acidic residues" evidence="1">
    <location>
        <begin position="1"/>
        <end position="33"/>
    </location>
</feature>
<feature type="non-terminal residue" evidence="2">
    <location>
        <position position="1"/>
    </location>
</feature>
<name>X6LSD3_RETFI</name>
<comment type="caution">
    <text evidence="2">The sequence shown here is derived from an EMBL/GenBank/DDBJ whole genome shotgun (WGS) entry which is preliminary data.</text>
</comment>
<feature type="region of interest" description="Disordered" evidence="1">
    <location>
        <begin position="1"/>
        <end position="56"/>
    </location>
</feature>
<evidence type="ECO:0000313" key="2">
    <source>
        <dbReference type="EMBL" id="ETO04022.1"/>
    </source>
</evidence>
<dbReference type="EMBL" id="ASPP01030780">
    <property type="protein sequence ID" value="ETO04022.1"/>
    <property type="molecule type" value="Genomic_DNA"/>
</dbReference>
<dbReference type="AlphaFoldDB" id="X6LSD3"/>
<gene>
    <name evidence="2" type="ORF">RFI_33380</name>
</gene>
<reference evidence="2 3" key="1">
    <citation type="journal article" date="2013" name="Curr. Biol.">
        <title>The Genome of the Foraminiferan Reticulomyxa filosa.</title>
        <authorList>
            <person name="Glockner G."/>
            <person name="Hulsmann N."/>
            <person name="Schleicher M."/>
            <person name="Noegel A.A."/>
            <person name="Eichinger L."/>
            <person name="Gallinger C."/>
            <person name="Pawlowski J."/>
            <person name="Sierra R."/>
            <person name="Euteneuer U."/>
            <person name="Pillet L."/>
            <person name="Moustafa A."/>
            <person name="Platzer M."/>
            <person name="Groth M."/>
            <person name="Szafranski K."/>
            <person name="Schliwa M."/>
        </authorList>
    </citation>
    <scope>NUCLEOTIDE SEQUENCE [LARGE SCALE GENOMIC DNA]</scope>
</reference>
<accession>X6LSD3</accession>
<protein>
    <submittedName>
        <fullName evidence="2">Uncharacterized protein</fullName>
    </submittedName>
</protein>
<feature type="non-terminal residue" evidence="2">
    <location>
        <position position="137"/>
    </location>
</feature>
<evidence type="ECO:0000313" key="3">
    <source>
        <dbReference type="Proteomes" id="UP000023152"/>
    </source>
</evidence>
<proteinExistence type="predicted"/>
<sequence>AHYTKEMDKNESPKQQSENRMDEAKVIQSDKNDNNSNNDNDDENDNVNDVSPIHSNLCSSVDTHKVQSTTLVNDVHDMDSAPVTTVIKTLITDVSPFAHSTPSDQSTADSLNYSITLKQQITNLTLLLEETRKLLAE</sequence>